<proteinExistence type="predicted"/>
<feature type="domain" description="DJ-1/PfpI" evidence="1">
    <location>
        <begin position="1"/>
        <end position="166"/>
    </location>
</feature>
<keyword evidence="5" id="KW-1185">Reference proteome</keyword>
<evidence type="ECO:0000259" key="1">
    <source>
        <dbReference type="Pfam" id="PF01965"/>
    </source>
</evidence>
<organism evidence="2 4">
    <name type="scientific">Paenibacillus urinalis</name>
    <dbReference type="NCBI Taxonomy" id="521520"/>
    <lineage>
        <taxon>Bacteria</taxon>
        <taxon>Bacillati</taxon>
        <taxon>Bacillota</taxon>
        <taxon>Bacilli</taxon>
        <taxon>Bacillales</taxon>
        <taxon>Paenibacillaceae</taxon>
        <taxon>Paenibacillus</taxon>
    </lineage>
</organism>
<sequence length="200" mass="22291">MKIGFVLFNGMTSMDFTGFYEAITWLGILKAKENVSWTFCSDREEVTDDRGLTMKVNEVGPDLSKFDLVFVPGGMVTRELRNDKAFIDWIRTAENAPYKVSVCTGALLLGAAGFLEGKRATTNSSAYDLLAPYCEEVIEARVVRDDRVITGGGVTASIDLGLYIIEWLTNEATARLVQKKLEYPYYQAGKLSDVYKLHEA</sequence>
<dbReference type="Pfam" id="PF01965">
    <property type="entry name" value="DJ-1_PfpI"/>
    <property type="match status" value="1"/>
</dbReference>
<dbReference type="InterPro" id="IPR002818">
    <property type="entry name" value="DJ-1/PfpI"/>
</dbReference>
<protein>
    <submittedName>
        <fullName evidence="2">DJ-1/PfpI family protein</fullName>
    </submittedName>
</protein>
<dbReference type="EMBL" id="CP118108">
    <property type="protein sequence ID" value="WDI04529.1"/>
    <property type="molecule type" value="Genomic_DNA"/>
</dbReference>
<evidence type="ECO:0000313" key="4">
    <source>
        <dbReference type="Proteomes" id="UP001220962"/>
    </source>
</evidence>
<evidence type="ECO:0000313" key="3">
    <source>
        <dbReference type="EMBL" id="WDI04529.1"/>
    </source>
</evidence>
<dbReference type="InterPro" id="IPR052158">
    <property type="entry name" value="INH-QAR"/>
</dbReference>
<dbReference type="CDD" id="cd03139">
    <property type="entry name" value="GATase1_PfpI_2"/>
    <property type="match status" value="1"/>
</dbReference>
<dbReference type="Gene3D" id="3.40.50.880">
    <property type="match status" value="1"/>
</dbReference>
<name>A0AAX3N4U3_9BACL</name>
<dbReference type="PANTHER" id="PTHR43130:SF3">
    <property type="entry name" value="HTH-TYPE TRANSCRIPTIONAL REGULATOR RV1931C"/>
    <property type="match status" value="1"/>
</dbReference>
<dbReference type="EMBL" id="CP118101">
    <property type="protein sequence ID" value="WDH84846.1"/>
    <property type="molecule type" value="Genomic_DNA"/>
</dbReference>
<accession>A0AAX3N4U3</accession>
<dbReference type="SUPFAM" id="SSF52317">
    <property type="entry name" value="Class I glutamine amidotransferase-like"/>
    <property type="match status" value="1"/>
</dbReference>
<dbReference type="InterPro" id="IPR029062">
    <property type="entry name" value="Class_I_gatase-like"/>
</dbReference>
<dbReference type="PANTHER" id="PTHR43130">
    <property type="entry name" value="ARAC-FAMILY TRANSCRIPTIONAL REGULATOR"/>
    <property type="match status" value="1"/>
</dbReference>
<reference evidence="2 5" key="1">
    <citation type="submission" date="2023-02" db="EMBL/GenBank/DDBJ databases">
        <title>Pathogen: clinical or host-associated sample.</title>
        <authorList>
            <person name="Hergert J."/>
            <person name="Casey R."/>
            <person name="Wagner J."/>
            <person name="Young E.L."/>
            <person name="Oakeson K.F."/>
        </authorList>
    </citation>
    <scope>NUCLEOTIDE SEQUENCE</scope>
    <source>
        <strain evidence="3 5">2022CK-00829</strain>
        <strain evidence="2">2022CK-00830</strain>
    </source>
</reference>
<gene>
    <name evidence="2" type="ORF">PUW23_11790</name>
    <name evidence="3" type="ORF">PUW25_11475</name>
</gene>
<dbReference type="AlphaFoldDB" id="A0AAX3N4U3"/>
<dbReference type="RefSeq" id="WP_205053200.1">
    <property type="nucleotide sequence ID" value="NZ_CP118101.1"/>
</dbReference>
<dbReference type="Proteomes" id="UP001221519">
    <property type="component" value="Chromosome"/>
</dbReference>
<evidence type="ECO:0000313" key="5">
    <source>
        <dbReference type="Proteomes" id="UP001221519"/>
    </source>
</evidence>
<dbReference type="Proteomes" id="UP001220962">
    <property type="component" value="Chromosome"/>
</dbReference>
<evidence type="ECO:0000313" key="2">
    <source>
        <dbReference type="EMBL" id="WDH84846.1"/>
    </source>
</evidence>